<evidence type="ECO:0000313" key="2">
    <source>
        <dbReference type="Proteomes" id="UP000448038"/>
    </source>
</evidence>
<dbReference type="RefSeq" id="WP_155656807.1">
    <property type="nucleotide sequence ID" value="NZ_WOBN01000064.1"/>
</dbReference>
<evidence type="ECO:0000313" key="1">
    <source>
        <dbReference type="EMBL" id="MUK51515.1"/>
    </source>
</evidence>
<comment type="caution">
    <text evidence="1">The sequence shown here is derived from an EMBL/GenBank/DDBJ whole genome shotgun (WGS) entry which is preliminary data.</text>
</comment>
<organism evidence="1 2">
    <name type="scientific">Aliivibrio fischeri</name>
    <name type="common">Vibrio fischeri</name>
    <dbReference type="NCBI Taxonomy" id="668"/>
    <lineage>
        <taxon>Bacteria</taxon>
        <taxon>Pseudomonadati</taxon>
        <taxon>Pseudomonadota</taxon>
        <taxon>Gammaproteobacteria</taxon>
        <taxon>Vibrionales</taxon>
        <taxon>Vibrionaceae</taxon>
        <taxon>Aliivibrio</taxon>
    </lineage>
</organism>
<accession>A0A844P8H9</accession>
<name>A0A844P8H9_ALIFS</name>
<protein>
    <submittedName>
        <fullName evidence="1">Uncharacterized protein</fullName>
    </submittedName>
</protein>
<proteinExistence type="predicted"/>
<sequence>MLQHGSSISLLLEHKKFGSALGLYRSCVEAYIRGAWLLNCASENDVLEKINTQKKWLSLSVLVGQLSEKEEEFQFLNQYVKGQVKNILDSFTHGMSRQILNRFDGDKIKFRITKEDIDFLEREACFFCLLAHAMIAEVAENTDVENKVLELFERMQKCV</sequence>
<dbReference type="AlphaFoldDB" id="A0A844P8H9"/>
<dbReference type="Proteomes" id="UP000448038">
    <property type="component" value="Unassembled WGS sequence"/>
</dbReference>
<dbReference type="EMBL" id="WOBN01000064">
    <property type="protein sequence ID" value="MUK51515.1"/>
    <property type="molecule type" value="Genomic_DNA"/>
</dbReference>
<dbReference type="InterPro" id="IPR054257">
    <property type="entry name" value="DUF6988"/>
</dbReference>
<reference evidence="1 2" key="1">
    <citation type="submission" date="2019-11" db="EMBL/GenBank/DDBJ databases">
        <title>Using colonization assays and comparative genomics to discover symbiosis behaviors and factors in Vibrio fischeri.</title>
        <authorList>
            <person name="Bongrand C."/>
            <person name="Moriano-Gutierrez S."/>
            <person name="Arevalo P."/>
            <person name="Mcfall-Ngai M."/>
            <person name="Visick K."/>
            <person name="Polz M.F."/>
            <person name="Ruby E.G."/>
        </authorList>
    </citation>
    <scope>NUCLEOTIDE SEQUENCE [LARGE SCALE GENOMIC DNA]</scope>
    <source>
        <strain evidence="2">emors.4.1</strain>
    </source>
</reference>
<dbReference type="Pfam" id="PF22491">
    <property type="entry name" value="DUF6988"/>
    <property type="match status" value="1"/>
</dbReference>
<gene>
    <name evidence="1" type="ORF">GNP88_20730</name>
</gene>